<evidence type="ECO:0000256" key="1">
    <source>
        <dbReference type="SAM" id="MobiDB-lite"/>
    </source>
</evidence>
<protein>
    <submittedName>
        <fullName evidence="2">Uncharacterized protein</fullName>
    </submittedName>
</protein>
<feature type="region of interest" description="Disordered" evidence="1">
    <location>
        <begin position="104"/>
        <end position="156"/>
    </location>
</feature>
<name>A0AAW1UVX2_9CUCU</name>
<accession>A0AAW1UVX2</accession>
<comment type="caution">
    <text evidence="2">The sequence shown here is derived from an EMBL/GenBank/DDBJ whole genome shotgun (WGS) entry which is preliminary data.</text>
</comment>
<dbReference type="AlphaFoldDB" id="A0AAW1UVX2"/>
<reference evidence="2 3" key="1">
    <citation type="submission" date="2023-03" db="EMBL/GenBank/DDBJ databases">
        <title>Genome insight into feeding habits of ladybird beetles.</title>
        <authorList>
            <person name="Li H.-S."/>
            <person name="Huang Y.-H."/>
            <person name="Pang H."/>
        </authorList>
    </citation>
    <scope>NUCLEOTIDE SEQUENCE [LARGE SCALE GENOMIC DNA]</scope>
    <source>
        <strain evidence="2">SYSU_2023b</strain>
        <tissue evidence="2">Whole body</tissue>
    </source>
</reference>
<gene>
    <name evidence="2" type="ORF">WA026_005053</name>
</gene>
<feature type="compositionally biased region" description="Pro residues" evidence="1">
    <location>
        <begin position="129"/>
        <end position="139"/>
    </location>
</feature>
<proteinExistence type="predicted"/>
<sequence length="156" mass="16989">MPPRILCPPPLASLANNDLCVVIRPDKWPAVTMDRDAMYALPLTRKQDETALTSTGNIPGVRKIRVEWKGNDIAECAKGLFLLILEEDVDKVWRGRRELTFNPGNVGTRARGVGPKGGGADGREAPRGNQPPEPPPTPPAFLLTCPVRHAQTGPLR</sequence>
<evidence type="ECO:0000313" key="2">
    <source>
        <dbReference type="EMBL" id="KAK9884105.1"/>
    </source>
</evidence>
<evidence type="ECO:0000313" key="3">
    <source>
        <dbReference type="Proteomes" id="UP001431783"/>
    </source>
</evidence>
<keyword evidence="3" id="KW-1185">Reference proteome</keyword>
<dbReference type="Proteomes" id="UP001431783">
    <property type="component" value="Unassembled WGS sequence"/>
</dbReference>
<dbReference type="EMBL" id="JARQZJ010000092">
    <property type="protein sequence ID" value="KAK9884105.1"/>
    <property type="molecule type" value="Genomic_DNA"/>
</dbReference>
<organism evidence="2 3">
    <name type="scientific">Henosepilachna vigintioctopunctata</name>
    <dbReference type="NCBI Taxonomy" id="420089"/>
    <lineage>
        <taxon>Eukaryota</taxon>
        <taxon>Metazoa</taxon>
        <taxon>Ecdysozoa</taxon>
        <taxon>Arthropoda</taxon>
        <taxon>Hexapoda</taxon>
        <taxon>Insecta</taxon>
        <taxon>Pterygota</taxon>
        <taxon>Neoptera</taxon>
        <taxon>Endopterygota</taxon>
        <taxon>Coleoptera</taxon>
        <taxon>Polyphaga</taxon>
        <taxon>Cucujiformia</taxon>
        <taxon>Coccinelloidea</taxon>
        <taxon>Coccinellidae</taxon>
        <taxon>Epilachninae</taxon>
        <taxon>Epilachnini</taxon>
        <taxon>Henosepilachna</taxon>
    </lineage>
</organism>